<reference evidence="9 10" key="1">
    <citation type="journal article" date="2024" name="Science">
        <title>Giant polyketide synthase enzymes in the biosynthesis of giant marine polyether toxins.</title>
        <authorList>
            <person name="Fallon T.R."/>
            <person name="Shende V.V."/>
            <person name="Wierzbicki I.H."/>
            <person name="Pendleton A.L."/>
            <person name="Watervoot N.F."/>
            <person name="Auber R.P."/>
            <person name="Gonzalez D.J."/>
            <person name="Wisecaver J.H."/>
            <person name="Moore B.S."/>
        </authorList>
    </citation>
    <scope>NUCLEOTIDE SEQUENCE [LARGE SCALE GENOMIC DNA]</scope>
    <source>
        <strain evidence="9 10">12B1</strain>
    </source>
</reference>
<evidence type="ECO:0000256" key="4">
    <source>
        <dbReference type="ARBA" id="ARBA00019827"/>
    </source>
</evidence>
<evidence type="ECO:0000256" key="7">
    <source>
        <dbReference type="ARBA" id="ARBA00023242"/>
    </source>
</evidence>
<evidence type="ECO:0000256" key="1">
    <source>
        <dbReference type="ARBA" id="ARBA00004604"/>
    </source>
</evidence>
<feature type="region of interest" description="Disordered" evidence="8">
    <location>
        <begin position="1"/>
        <end position="39"/>
    </location>
</feature>
<protein>
    <recommendedName>
        <fullName evidence="3">rRNA-processing protein EFG1</fullName>
    </recommendedName>
    <alternativeName>
        <fullName evidence="4">rRNA-processing protein efg1</fullName>
    </alternativeName>
</protein>
<evidence type="ECO:0000256" key="3">
    <source>
        <dbReference type="ARBA" id="ARBA00018689"/>
    </source>
</evidence>
<keyword evidence="7" id="KW-0539">Nucleus</keyword>
<dbReference type="EMBL" id="JBGBPQ010000001">
    <property type="protein sequence ID" value="KAL1530900.1"/>
    <property type="molecule type" value="Genomic_DNA"/>
</dbReference>
<comment type="similarity">
    <text evidence="2">Belongs to the EFG1 family.</text>
</comment>
<organism evidence="9 10">
    <name type="scientific">Prymnesium parvum</name>
    <name type="common">Toxic golden alga</name>
    <dbReference type="NCBI Taxonomy" id="97485"/>
    <lineage>
        <taxon>Eukaryota</taxon>
        <taxon>Haptista</taxon>
        <taxon>Haptophyta</taxon>
        <taxon>Prymnesiophyceae</taxon>
        <taxon>Prymnesiales</taxon>
        <taxon>Prymnesiaceae</taxon>
        <taxon>Prymnesium</taxon>
    </lineage>
</organism>
<keyword evidence="6" id="KW-0175">Coiled coil</keyword>
<comment type="subcellular location">
    <subcellularLocation>
        <location evidence="1">Nucleus</location>
        <location evidence="1">Nucleolus</location>
    </subcellularLocation>
</comment>
<feature type="region of interest" description="Disordered" evidence="8">
    <location>
        <begin position="175"/>
        <end position="247"/>
    </location>
</feature>
<dbReference type="PANTHER" id="PTHR33911:SF1">
    <property type="entry name" value="RRNA-PROCESSING PROTEIN EFG1"/>
    <property type="match status" value="1"/>
</dbReference>
<feature type="compositionally biased region" description="Acidic residues" evidence="8">
    <location>
        <begin position="192"/>
        <end position="211"/>
    </location>
</feature>
<evidence type="ECO:0000256" key="2">
    <source>
        <dbReference type="ARBA" id="ARBA00006916"/>
    </source>
</evidence>
<evidence type="ECO:0000256" key="8">
    <source>
        <dbReference type="SAM" id="MobiDB-lite"/>
    </source>
</evidence>
<evidence type="ECO:0000256" key="6">
    <source>
        <dbReference type="ARBA" id="ARBA00023054"/>
    </source>
</evidence>
<feature type="compositionally biased region" description="Basic residues" evidence="8">
    <location>
        <begin position="11"/>
        <end position="21"/>
    </location>
</feature>
<dbReference type="GO" id="GO:0005730">
    <property type="term" value="C:nucleolus"/>
    <property type="evidence" value="ECO:0007669"/>
    <property type="project" value="UniProtKB-SubCell"/>
</dbReference>
<dbReference type="PANTHER" id="PTHR33911">
    <property type="entry name" value="RRNA-PROCESSING PROTEIN EFG1"/>
    <property type="match status" value="1"/>
</dbReference>
<dbReference type="Pfam" id="PF10153">
    <property type="entry name" value="Efg1"/>
    <property type="match status" value="1"/>
</dbReference>
<dbReference type="Proteomes" id="UP001515480">
    <property type="component" value="Unassembled WGS sequence"/>
</dbReference>
<sequence>MDPPHASGARRGPRPSKRGHAPHAGGVPSAKGSAKQRARAIERLLKRDLPDEVRRAKESELASLKLEGQKAKRVQRERAFSKKYHKVKFFERQKAERAIGKLRKQLAVAAPEEQERLAAQLEEAENDLLYIRHFPRHKKYLSLFPSKPLEEEDYVAKLRAKIRARIVRLAKAGQLSQLPGDRDDRDSSNEGDLSDTLEADDFFAPEAESEEEAKAAGSTNQDSKKRARSTKKGEDVVAQPKKKTKAR</sequence>
<accession>A0AB34K9M2</accession>
<proteinExistence type="inferred from homology"/>
<dbReference type="GO" id="GO:0030688">
    <property type="term" value="C:preribosome, small subunit precursor"/>
    <property type="evidence" value="ECO:0007669"/>
    <property type="project" value="TreeGrafter"/>
</dbReference>
<evidence type="ECO:0000313" key="10">
    <source>
        <dbReference type="Proteomes" id="UP001515480"/>
    </source>
</evidence>
<evidence type="ECO:0000313" key="9">
    <source>
        <dbReference type="EMBL" id="KAL1530900.1"/>
    </source>
</evidence>
<name>A0AB34K9M2_PRYPA</name>
<dbReference type="InterPro" id="IPR019310">
    <property type="entry name" value="Efg1"/>
</dbReference>
<gene>
    <name evidence="9" type="ORF">AB1Y20_001791</name>
</gene>
<evidence type="ECO:0000256" key="5">
    <source>
        <dbReference type="ARBA" id="ARBA00022552"/>
    </source>
</evidence>
<keyword evidence="10" id="KW-1185">Reference proteome</keyword>
<keyword evidence="5" id="KW-0698">rRNA processing</keyword>
<dbReference type="GO" id="GO:0000462">
    <property type="term" value="P:maturation of SSU-rRNA from tricistronic rRNA transcript (SSU-rRNA, 5.8S rRNA, LSU-rRNA)"/>
    <property type="evidence" value="ECO:0007669"/>
    <property type="project" value="TreeGrafter"/>
</dbReference>
<comment type="caution">
    <text evidence="9">The sequence shown here is derived from an EMBL/GenBank/DDBJ whole genome shotgun (WGS) entry which is preliminary data.</text>
</comment>
<dbReference type="AlphaFoldDB" id="A0AB34K9M2"/>
<dbReference type="InterPro" id="IPR050786">
    <property type="entry name" value="EFG1_rRNA-proc"/>
</dbReference>